<dbReference type="Pfam" id="PF08811">
    <property type="entry name" value="DUF1800"/>
    <property type="match status" value="1"/>
</dbReference>
<dbReference type="Proteomes" id="UP000638981">
    <property type="component" value="Unassembled WGS sequence"/>
</dbReference>
<dbReference type="AlphaFoldDB" id="A0A918TWL2"/>
<name>A0A918TWL2_9RHOB</name>
<evidence type="ECO:0000313" key="1">
    <source>
        <dbReference type="EMBL" id="GHC65003.1"/>
    </source>
</evidence>
<dbReference type="RefSeq" id="WP_229804861.1">
    <property type="nucleotide sequence ID" value="NZ_BMYJ01000012.1"/>
</dbReference>
<comment type="caution">
    <text evidence="1">The sequence shown here is derived from an EMBL/GenBank/DDBJ whole genome shotgun (WGS) entry which is preliminary data.</text>
</comment>
<protein>
    <recommendedName>
        <fullName evidence="3">DUF1800 domain-containing protein</fullName>
    </recommendedName>
</protein>
<reference evidence="1" key="2">
    <citation type="submission" date="2020-09" db="EMBL/GenBank/DDBJ databases">
        <authorList>
            <person name="Sun Q."/>
            <person name="Kim S."/>
        </authorList>
    </citation>
    <scope>NUCLEOTIDE SEQUENCE</scope>
    <source>
        <strain evidence="1">KCTC 23310</strain>
    </source>
</reference>
<accession>A0A918TWL2</accession>
<organism evidence="1 2">
    <name type="scientific">Neogemmobacter tilapiae</name>
    <dbReference type="NCBI Taxonomy" id="875041"/>
    <lineage>
        <taxon>Bacteria</taxon>
        <taxon>Pseudomonadati</taxon>
        <taxon>Pseudomonadota</taxon>
        <taxon>Alphaproteobacteria</taxon>
        <taxon>Rhodobacterales</taxon>
        <taxon>Paracoccaceae</taxon>
        <taxon>Neogemmobacter</taxon>
    </lineage>
</organism>
<gene>
    <name evidence="1" type="ORF">GCM10007315_31850</name>
</gene>
<proteinExistence type="predicted"/>
<reference evidence="1" key="1">
    <citation type="journal article" date="2014" name="Int. J. Syst. Evol. Microbiol.">
        <title>Complete genome sequence of Corynebacterium casei LMG S-19264T (=DSM 44701T), isolated from a smear-ripened cheese.</title>
        <authorList>
            <consortium name="US DOE Joint Genome Institute (JGI-PGF)"/>
            <person name="Walter F."/>
            <person name="Albersmeier A."/>
            <person name="Kalinowski J."/>
            <person name="Ruckert C."/>
        </authorList>
    </citation>
    <scope>NUCLEOTIDE SEQUENCE</scope>
    <source>
        <strain evidence="1">KCTC 23310</strain>
    </source>
</reference>
<evidence type="ECO:0008006" key="3">
    <source>
        <dbReference type="Google" id="ProtNLM"/>
    </source>
</evidence>
<dbReference type="EMBL" id="BMYJ01000012">
    <property type="protein sequence ID" value="GHC65003.1"/>
    <property type="molecule type" value="Genomic_DNA"/>
</dbReference>
<keyword evidence="2" id="KW-1185">Reference proteome</keyword>
<sequence length="451" mass="48595">MTDRQIIAATRFGYGLPLPAGAPVEAGAMLSLLAGPDTAAVQWPGVHLDEAILLFGASYEARLARRTDDAARIDFRRALEQVNRQAAAGQAAIFARALGAPDGFRERLVQFWADHFTTVPKLYDHKGVVLSLAEDAVRPHVAGRFAEMLKAATLHPAMLLFLDQQVSVGPNSRRAKDGKRGLNENLGRELLELHTLGVGAGYSQEDVRQMAELLTGLIVKPREGQGFNPKAAEPGPETVLGQVYEGKGVEPILRALEDLAVRPETGRHLARKLAVHFVADDPPEELVVAMAQAYAETGGSLLAVYGALLNHPLAWEGPLTKLRQPFDFLVAGLRGLGVAADTLVGMKPKAFERLLLEPMAAMGQPMNRAGGPDGWPEEAEAWITPQRLAARITWAMQVPSRLVKPLPEPLVLAQGALGGRLGERLELALGGAESRRDAVGLVLSSPEFNRR</sequence>
<dbReference type="InterPro" id="IPR014917">
    <property type="entry name" value="DUF1800"/>
</dbReference>
<evidence type="ECO:0000313" key="2">
    <source>
        <dbReference type="Proteomes" id="UP000638981"/>
    </source>
</evidence>